<dbReference type="Pfam" id="PF11926">
    <property type="entry name" value="DUF3444"/>
    <property type="match status" value="1"/>
</dbReference>
<keyword evidence="5" id="KW-1185">Reference proteome</keyword>
<dbReference type="InterPro" id="IPR001623">
    <property type="entry name" value="DnaJ_domain"/>
</dbReference>
<dbReference type="PROSITE" id="PS00636">
    <property type="entry name" value="DNAJ_1"/>
    <property type="match status" value="1"/>
</dbReference>
<dbReference type="AlphaFoldDB" id="A0AAV3QNP8"/>
<dbReference type="PROSITE" id="PS50076">
    <property type="entry name" value="DNAJ_2"/>
    <property type="match status" value="1"/>
</dbReference>
<feature type="region of interest" description="Disordered" evidence="2">
    <location>
        <begin position="228"/>
        <end position="279"/>
    </location>
</feature>
<dbReference type="Gene3D" id="1.10.287.110">
    <property type="entry name" value="DnaJ domain"/>
    <property type="match status" value="1"/>
</dbReference>
<dbReference type="EMBL" id="BAABME010005034">
    <property type="protein sequence ID" value="GAA0164405.1"/>
    <property type="molecule type" value="Genomic_DNA"/>
</dbReference>
<feature type="compositionally biased region" description="Low complexity" evidence="2">
    <location>
        <begin position="266"/>
        <end position="279"/>
    </location>
</feature>
<keyword evidence="1" id="KW-0175">Coiled coil</keyword>
<dbReference type="Proteomes" id="UP001454036">
    <property type="component" value="Unassembled WGS sequence"/>
</dbReference>
<dbReference type="Pfam" id="PF23551">
    <property type="entry name" value="Zn_ribbon_20"/>
    <property type="match status" value="1"/>
</dbReference>
<feature type="region of interest" description="Disordered" evidence="2">
    <location>
        <begin position="162"/>
        <end position="184"/>
    </location>
</feature>
<comment type="caution">
    <text evidence="4">The sequence shown here is derived from an EMBL/GenBank/DDBJ whole genome shotgun (WGS) entry which is preliminary data.</text>
</comment>
<dbReference type="PANTHER" id="PTHR44137:SF36">
    <property type="entry name" value="J DOMAIN-CONTAINING PROTEIN"/>
    <property type="match status" value="1"/>
</dbReference>
<dbReference type="CDD" id="cd06257">
    <property type="entry name" value="DnaJ"/>
    <property type="match status" value="1"/>
</dbReference>
<evidence type="ECO:0000313" key="4">
    <source>
        <dbReference type="EMBL" id="GAA0164405.1"/>
    </source>
</evidence>
<evidence type="ECO:0000259" key="3">
    <source>
        <dbReference type="PROSITE" id="PS50076"/>
    </source>
</evidence>
<gene>
    <name evidence="4" type="ORF">LIER_20055</name>
</gene>
<protein>
    <recommendedName>
        <fullName evidence="3">J domain-containing protein</fullName>
    </recommendedName>
</protein>
<evidence type="ECO:0000256" key="2">
    <source>
        <dbReference type="SAM" id="MobiDB-lite"/>
    </source>
</evidence>
<feature type="compositionally biased region" description="Acidic residues" evidence="2">
    <location>
        <begin position="723"/>
        <end position="737"/>
    </location>
</feature>
<dbReference type="SMART" id="SM00271">
    <property type="entry name" value="DnaJ"/>
    <property type="match status" value="1"/>
</dbReference>
<evidence type="ECO:0000256" key="1">
    <source>
        <dbReference type="SAM" id="Coils"/>
    </source>
</evidence>
<proteinExistence type="predicted"/>
<dbReference type="InterPro" id="IPR024593">
    <property type="entry name" value="DUF3444"/>
</dbReference>
<name>A0AAV3QNP8_LITER</name>
<dbReference type="SUPFAM" id="SSF46565">
    <property type="entry name" value="Chaperone J-domain"/>
    <property type="match status" value="1"/>
</dbReference>
<reference evidence="4 5" key="1">
    <citation type="submission" date="2024-01" db="EMBL/GenBank/DDBJ databases">
        <title>The complete chloroplast genome sequence of Lithospermum erythrorhizon: insights into the phylogenetic relationship among Boraginaceae species and the maternal lineages of purple gromwells.</title>
        <authorList>
            <person name="Okada T."/>
            <person name="Watanabe K."/>
        </authorList>
    </citation>
    <scope>NUCLEOTIDE SEQUENCE [LARGE SCALE GENOMIC DNA]</scope>
</reference>
<dbReference type="Pfam" id="PF00226">
    <property type="entry name" value="DnaJ"/>
    <property type="match status" value="1"/>
</dbReference>
<feature type="compositionally biased region" description="Polar residues" evidence="2">
    <location>
        <begin position="172"/>
        <end position="181"/>
    </location>
</feature>
<accession>A0AAV3QNP8</accession>
<feature type="domain" description="J" evidence="3">
    <location>
        <begin position="66"/>
        <end position="130"/>
    </location>
</feature>
<dbReference type="InterPro" id="IPR056988">
    <property type="entry name" value="Zn_ribbon_pln"/>
</dbReference>
<feature type="region of interest" description="Disordered" evidence="2">
    <location>
        <begin position="722"/>
        <end position="743"/>
    </location>
</feature>
<dbReference type="PANTHER" id="PTHR44137">
    <property type="entry name" value="BNAC03G44070D PROTEIN"/>
    <property type="match status" value="1"/>
</dbReference>
<dbReference type="PRINTS" id="PR00625">
    <property type="entry name" value="JDOMAIN"/>
</dbReference>
<evidence type="ECO:0000313" key="5">
    <source>
        <dbReference type="Proteomes" id="UP001454036"/>
    </source>
</evidence>
<organism evidence="4 5">
    <name type="scientific">Lithospermum erythrorhizon</name>
    <name type="common">Purple gromwell</name>
    <name type="synonym">Lithospermum officinale var. erythrorhizon</name>
    <dbReference type="NCBI Taxonomy" id="34254"/>
    <lineage>
        <taxon>Eukaryota</taxon>
        <taxon>Viridiplantae</taxon>
        <taxon>Streptophyta</taxon>
        <taxon>Embryophyta</taxon>
        <taxon>Tracheophyta</taxon>
        <taxon>Spermatophyta</taxon>
        <taxon>Magnoliopsida</taxon>
        <taxon>eudicotyledons</taxon>
        <taxon>Gunneridae</taxon>
        <taxon>Pentapetalae</taxon>
        <taxon>asterids</taxon>
        <taxon>lamiids</taxon>
        <taxon>Boraginales</taxon>
        <taxon>Boraginaceae</taxon>
        <taxon>Boraginoideae</taxon>
        <taxon>Lithospermeae</taxon>
        <taxon>Lithospermum</taxon>
    </lineage>
</organism>
<feature type="coiled-coil region" evidence="1">
    <location>
        <begin position="304"/>
        <end position="331"/>
    </location>
</feature>
<dbReference type="InterPro" id="IPR036869">
    <property type="entry name" value="J_dom_sf"/>
</dbReference>
<sequence>MECNRDEALRAKEIAEKKLAEKDIKGAKKFAVKAQNLNPGLDGISQMMAALDVYIAAEKKVNGEGNWYGILGLDRLADEDTVRKQYHKLALLLHPDKNNTVGAEGAFHIISEAWSLLSDRSKKLAYDQRITPVQNGSKNAGPSSAHMQSGFYDFSKRTAPHMKVPKAKSDKVGSSSNPSSSHKQERTTFWTVCHQCKMQYEYLKMYRNKNLLCPNCHVAFFAAKIPSPSSDFSKRSTKSHQTQQQKNLHRDEAKRKAPSTNKGNPSMPNGRSSGVSSSYSTDGNNFQWVPFSSNTSAMSATQAATMVQQAYEKVKREREEAQAAIKREQVLRQAHKRANGASTSASFDTVKRRRVSDDCSRNGLNKKRSEGIAVANTFSLSGHANGDYGPARACKLAKSNDACHFSIKQLLVDMARKDLKKRLIEQHSTKFETMVERGKEKCNGENIDNGMALNKSKYTDKLDTGNRDSLSLVTANYLTYRCHKHILQQFSIVVPDSDFHDFGKNRLEECFRENQVWAAFDGNDGMPRCYAMIHKVVSLLPFKIQISWLDSKANVNFVFSGFLRTTGDFRLGRRDVIESIDCFSHELKWTKNACGSIQIFPKKGDVWALYRDWCAEWDEFTEDEVIRKYDLVEVLEDYNGQGVTVIPLIKVAGFTALFHRHLDLSEIRNIPGEEIFRFSHHVPSHLLTGKKRPRVPIGCRELDPAATPSELLEVMIDTKEELGPEELMEVDDVEDNNDTSRKS</sequence>
<dbReference type="InterPro" id="IPR018253">
    <property type="entry name" value="DnaJ_domain_CS"/>
</dbReference>